<keyword evidence="4" id="KW-1185">Reference proteome</keyword>
<evidence type="ECO:0000256" key="1">
    <source>
        <dbReference type="SAM" id="MobiDB-lite"/>
    </source>
</evidence>
<evidence type="ECO:0000259" key="2">
    <source>
        <dbReference type="Pfam" id="PF14661"/>
    </source>
</evidence>
<dbReference type="EMBL" id="JAGPXC010000001">
    <property type="protein sequence ID" value="KAH6659184.1"/>
    <property type="molecule type" value="Genomic_DNA"/>
</dbReference>
<dbReference type="InterPro" id="IPR028163">
    <property type="entry name" value="HAUS_6_N"/>
</dbReference>
<accession>A0A9P8UU44</accession>
<evidence type="ECO:0000313" key="3">
    <source>
        <dbReference type="EMBL" id="KAH6659184.1"/>
    </source>
</evidence>
<dbReference type="GeneID" id="70135060"/>
<dbReference type="AlphaFoldDB" id="A0A9P8UU44"/>
<feature type="compositionally biased region" description="Polar residues" evidence="1">
    <location>
        <begin position="514"/>
        <end position="538"/>
    </location>
</feature>
<feature type="compositionally biased region" description="Polar residues" evidence="1">
    <location>
        <begin position="690"/>
        <end position="701"/>
    </location>
</feature>
<dbReference type="RefSeq" id="XP_045963315.1">
    <property type="nucleotide sequence ID" value="XM_046106169.1"/>
</dbReference>
<name>A0A9P8UU44_9PEZI</name>
<feature type="region of interest" description="Disordered" evidence="1">
    <location>
        <begin position="1"/>
        <end position="35"/>
    </location>
</feature>
<organism evidence="3 4">
    <name type="scientific">Truncatella angustata</name>
    <dbReference type="NCBI Taxonomy" id="152316"/>
    <lineage>
        <taxon>Eukaryota</taxon>
        <taxon>Fungi</taxon>
        <taxon>Dikarya</taxon>
        <taxon>Ascomycota</taxon>
        <taxon>Pezizomycotina</taxon>
        <taxon>Sordariomycetes</taxon>
        <taxon>Xylariomycetidae</taxon>
        <taxon>Amphisphaeriales</taxon>
        <taxon>Sporocadaceae</taxon>
        <taxon>Truncatella</taxon>
    </lineage>
</organism>
<dbReference type="OrthoDB" id="5575722at2759"/>
<dbReference type="Pfam" id="PF14661">
    <property type="entry name" value="HAUS6_N"/>
    <property type="match status" value="1"/>
</dbReference>
<comment type="caution">
    <text evidence="3">The sequence shown here is derived from an EMBL/GenBank/DDBJ whole genome shotgun (WGS) entry which is preliminary data.</text>
</comment>
<sequence>MSSHQANTGLARMRSLRLPGKSPLTAPKPTTGAAHIPSTTSHVSLFLTNLRLLDLDQEADWPDISPATFSAKDAAGGLKNRIQCIEWALYHLFMLWDQEEARNKLKPFYPPMDQVQSINLRAALLRCLEQAKRNGALGRDAVLRKTMLDECKGDRFEELMAAFSSAVLKKLVAERALNAGLEYRPTISESIALENYGYSGERTELNALLLAHKVSLAKQLRDKNVSRSRYKDFEDLLALKQRNLATRKEQVKAAAGSEGNHTVADKLKDQTREMIKTNWLGDDRWADTLMYGDTKSQQGGLLAGDFDQLWAGIRAGKLSDIEHENVGLLEQLDLRVRLQRSRLEKWQGFRQELFGDLQPMPKNQEEKAKGQVQGVDLGFTTHKTLQPVLRPIDLKASDGPAEYARLLDTMRTDLANVGKPRVPNFFKLRGDQVAGPSSQHLTLPTNDVDTISDLSEWEDEPEEAKPVPKTTVPTNADGPSRSNSQFAGRQPLKRPAIRQRHTDDSNSARPGFVDSTQGRLAPNASQPRSSANYTQQAPSRGASGRSSVVSKSVTGVSLAEQKVLLVPEPKTLAPNLPGQSSRTSEVDEDTTPLPPQPVSPTQAVADQILASITNASPSPDKKLRHTLSLAERTRMTMTRTKSFDPDDEPDASLPSPSVARSMRRNKDNVPSSGDVTPEEEDDLAARTRRSMANFQAAQQKAQLDRRRSERKGRPPQRKDSYFPKVQEEGEEIADASVMDSLLEVPNIDMETVFKSRPKMRTSPAPGPRRRWDEDDLEA</sequence>
<feature type="region of interest" description="Disordered" evidence="1">
    <location>
        <begin position="455"/>
        <end position="734"/>
    </location>
</feature>
<feature type="compositionally biased region" description="Basic and acidic residues" evidence="1">
    <location>
        <begin position="716"/>
        <end position="727"/>
    </location>
</feature>
<feature type="region of interest" description="Disordered" evidence="1">
    <location>
        <begin position="753"/>
        <end position="778"/>
    </location>
</feature>
<feature type="compositionally biased region" description="Polar residues" evidence="1">
    <location>
        <begin position="599"/>
        <end position="617"/>
    </location>
</feature>
<proteinExistence type="predicted"/>
<dbReference type="Proteomes" id="UP000758603">
    <property type="component" value="Unassembled WGS sequence"/>
</dbReference>
<protein>
    <submittedName>
        <fullName evidence="3">HAUS augmin-like complex subunit 6 N-terminus-domain-containing protein</fullName>
    </submittedName>
</protein>
<feature type="compositionally biased region" description="Low complexity" evidence="1">
    <location>
        <begin position="539"/>
        <end position="557"/>
    </location>
</feature>
<reference evidence="3" key="1">
    <citation type="journal article" date="2021" name="Nat. Commun.">
        <title>Genetic determinants of endophytism in the Arabidopsis root mycobiome.</title>
        <authorList>
            <person name="Mesny F."/>
            <person name="Miyauchi S."/>
            <person name="Thiergart T."/>
            <person name="Pickel B."/>
            <person name="Atanasova L."/>
            <person name="Karlsson M."/>
            <person name="Huettel B."/>
            <person name="Barry K.W."/>
            <person name="Haridas S."/>
            <person name="Chen C."/>
            <person name="Bauer D."/>
            <person name="Andreopoulos W."/>
            <person name="Pangilinan J."/>
            <person name="LaButti K."/>
            <person name="Riley R."/>
            <person name="Lipzen A."/>
            <person name="Clum A."/>
            <person name="Drula E."/>
            <person name="Henrissat B."/>
            <person name="Kohler A."/>
            <person name="Grigoriev I.V."/>
            <person name="Martin F.M."/>
            <person name="Hacquard S."/>
        </authorList>
    </citation>
    <scope>NUCLEOTIDE SEQUENCE</scope>
    <source>
        <strain evidence="3">MPI-SDFR-AT-0073</strain>
    </source>
</reference>
<evidence type="ECO:0000313" key="4">
    <source>
        <dbReference type="Proteomes" id="UP000758603"/>
    </source>
</evidence>
<feature type="domain" description="HAUS augmin-like complex subunit 6 N-terminal" evidence="2">
    <location>
        <begin position="46"/>
        <end position="276"/>
    </location>
</feature>
<gene>
    <name evidence="3" type="ORF">BKA67DRAFT_652433</name>
</gene>